<name>A0A7Y9C6G0_9FLAO</name>
<evidence type="ECO:0000313" key="3">
    <source>
        <dbReference type="Proteomes" id="UP000535020"/>
    </source>
</evidence>
<feature type="transmembrane region" description="Helical" evidence="1">
    <location>
        <begin position="103"/>
        <end position="125"/>
    </location>
</feature>
<sequence length="128" mass="14598">MMNSFGRWRPIVEIVGISILAAALHALILHLFNVGTDAFVYAPLELYAYFLIASVIILLVLIIVEKRNKDNVGYTFLIITSAKMVFAYFLLRPVLAHDLKIEKINFFVIFALFLAFETITASRMLNRD</sequence>
<organism evidence="2 3">
    <name type="scientific">Flavobacterium agri</name>
    <dbReference type="NCBI Taxonomy" id="2743471"/>
    <lineage>
        <taxon>Bacteria</taxon>
        <taxon>Pseudomonadati</taxon>
        <taxon>Bacteroidota</taxon>
        <taxon>Flavobacteriia</taxon>
        <taxon>Flavobacteriales</taxon>
        <taxon>Flavobacteriaceae</taxon>
        <taxon>Flavobacterium</taxon>
    </lineage>
</organism>
<dbReference type="AlphaFoldDB" id="A0A7Y9C6G0"/>
<dbReference type="RefSeq" id="WP_176005007.1">
    <property type="nucleotide sequence ID" value="NZ_JABWMI010000006.1"/>
</dbReference>
<reference evidence="2 3" key="1">
    <citation type="submission" date="2020-07" db="EMBL/GenBank/DDBJ databases">
        <authorList>
            <person name="Sun Q."/>
        </authorList>
    </citation>
    <scope>NUCLEOTIDE SEQUENCE [LARGE SCALE GENOMIC DNA]</scope>
    <source>
        <strain evidence="2 3">MAH-1</strain>
    </source>
</reference>
<feature type="transmembrane region" description="Helical" evidence="1">
    <location>
        <begin position="12"/>
        <end position="34"/>
    </location>
</feature>
<accession>A0A7Y9C6G0</accession>
<proteinExistence type="predicted"/>
<comment type="caution">
    <text evidence="2">The sequence shown here is derived from an EMBL/GenBank/DDBJ whole genome shotgun (WGS) entry which is preliminary data.</text>
</comment>
<keyword evidence="3" id="KW-1185">Reference proteome</keyword>
<evidence type="ECO:0000256" key="1">
    <source>
        <dbReference type="SAM" id="Phobius"/>
    </source>
</evidence>
<keyword evidence="1" id="KW-0472">Membrane</keyword>
<feature type="transmembrane region" description="Helical" evidence="1">
    <location>
        <begin position="71"/>
        <end position="91"/>
    </location>
</feature>
<keyword evidence="1" id="KW-0812">Transmembrane</keyword>
<keyword evidence="1" id="KW-1133">Transmembrane helix</keyword>
<dbReference type="Proteomes" id="UP000535020">
    <property type="component" value="Unassembled WGS sequence"/>
</dbReference>
<gene>
    <name evidence="2" type="ORF">HZF10_04590</name>
</gene>
<feature type="transmembrane region" description="Helical" evidence="1">
    <location>
        <begin position="46"/>
        <end position="64"/>
    </location>
</feature>
<evidence type="ECO:0000313" key="2">
    <source>
        <dbReference type="EMBL" id="NYA70187.1"/>
    </source>
</evidence>
<protein>
    <submittedName>
        <fullName evidence="2">Uncharacterized protein</fullName>
    </submittedName>
</protein>
<dbReference type="EMBL" id="JACBJI010000002">
    <property type="protein sequence ID" value="NYA70187.1"/>
    <property type="molecule type" value="Genomic_DNA"/>
</dbReference>